<dbReference type="GO" id="GO:0004177">
    <property type="term" value="F:aminopeptidase activity"/>
    <property type="evidence" value="ECO:0007669"/>
    <property type="project" value="UniProtKB-KW"/>
</dbReference>
<dbReference type="InterPro" id="IPR036152">
    <property type="entry name" value="Asp/glu_Ase-like_sf"/>
</dbReference>
<evidence type="ECO:0000313" key="5">
    <source>
        <dbReference type="EMBL" id="GGW21228.1"/>
    </source>
</evidence>
<dbReference type="Gene3D" id="3.40.50.1170">
    <property type="entry name" value="L-asparaginase, N-terminal domain"/>
    <property type="match status" value="1"/>
</dbReference>
<organism evidence="5 6">
    <name type="scientific">Gemmobacter lanyuensis</name>
    <dbReference type="NCBI Taxonomy" id="1054497"/>
    <lineage>
        <taxon>Bacteria</taxon>
        <taxon>Pseudomonadati</taxon>
        <taxon>Pseudomonadota</taxon>
        <taxon>Alphaproteobacteria</taxon>
        <taxon>Rhodobacterales</taxon>
        <taxon>Paracoccaceae</taxon>
        <taxon>Gemmobacter</taxon>
    </lineage>
</organism>
<evidence type="ECO:0000259" key="3">
    <source>
        <dbReference type="Pfam" id="PF00710"/>
    </source>
</evidence>
<evidence type="ECO:0000313" key="6">
    <source>
        <dbReference type="Proteomes" id="UP000628984"/>
    </source>
</evidence>
<dbReference type="PIRSF" id="PIRSF500176">
    <property type="entry name" value="L_ASNase"/>
    <property type="match status" value="1"/>
</dbReference>
<feature type="binding site" evidence="2">
    <location>
        <begin position="83"/>
        <end position="84"/>
    </location>
    <ligand>
        <name>substrate</name>
    </ligand>
</feature>
<protein>
    <submittedName>
        <fullName evidence="5">Aminopeptidase</fullName>
    </submittedName>
</protein>
<dbReference type="PANTHER" id="PTHR11707:SF28">
    <property type="entry name" value="60 KDA LYSOPHOSPHOLIPASE"/>
    <property type="match status" value="1"/>
</dbReference>
<dbReference type="PRINTS" id="PR00139">
    <property type="entry name" value="ASNGLNASE"/>
</dbReference>
<dbReference type="PROSITE" id="PS51732">
    <property type="entry name" value="ASN_GLN_ASE_3"/>
    <property type="match status" value="1"/>
</dbReference>
<gene>
    <name evidence="5" type="primary">ansA</name>
    <name evidence="5" type="ORF">GCM10011452_00750</name>
</gene>
<dbReference type="Gene3D" id="3.40.50.40">
    <property type="match status" value="1"/>
</dbReference>
<feature type="domain" description="Asparaginase/glutaminase C-terminal" evidence="4">
    <location>
        <begin position="183"/>
        <end position="282"/>
    </location>
</feature>
<dbReference type="AlphaFoldDB" id="A0A918MGS4"/>
<proteinExistence type="predicted"/>
<dbReference type="PANTHER" id="PTHR11707">
    <property type="entry name" value="L-ASPARAGINASE"/>
    <property type="match status" value="1"/>
</dbReference>
<dbReference type="EMBL" id="BMYQ01000001">
    <property type="protein sequence ID" value="GGW21228.1"/>
    <property type="molecule type" value="Genomic_DNA"/>
</dbReference>
<dbReference type="GO" id="GO:0004067">
    <property type="term" value="F:asparaginase activity"/>
    <property type="evidence" value="ECO:0007669"/>
    <property type="project" value="UniProtKB-UniRule"/>
</dbReference>
<dbReference type="RefSeq" id="WP_189631829.1">
    <property type="nucleotide sequence ID" value="NZ_BMYQ01000001.1"/>
</dbReference>
<name>A0A918MGS4_9RHOB</name>
<dbReference type="PIRSF" id="PIRSF001220">
    <property type="entry name" value="L-ASNase_gatD"/>
    <property type="match status" value="1"/>
</dbReference>
<keyword evidence="5" id="KW-0031">Aminopeptidase</keyword>
<dbReference type="SMART" id="SM00870">
    <property type="entry name" value="Asparaginase"/>
    <property type="match status" value="1"/>
</dbReference>
<dbReference type="InterPro" id="IPR040919">
    <property type="entry name" value="Asparaginase_C"/>
</dbReference>
<keyword evidence="5" id="KW-0378">Hydrolase</keyword>
<dbReference type="Proteomes" id="UP000628984">
    <property type="component" value="Unassembled WGS sequence"/>
</dbReference>
<reference evidence="5" key="1">
    <citation type="journal article" date="2014" name="Int. J. Syst. Evol. Microbiol.">
        <title>Complete genome sequence of Corynebacterium casei LMG S-19264T (=DSM 44701T), isolated from a smear-ripened cheese.</title>
        <authorList>
            <consortium name="US DOE Joint Genome Institute (JGI-PGF)"/>
            <person name="Walter F."/>
            <person name="Albersmeier A."/>
            <person name="Kalinowski J."/>
            <person name="Ruckert C."/>
        </authorList>
    </citation>
    <scope>NUCLEOTIDE SEQUENCE</scope>
    <source>
        <strain evidence="5">KCTC 23714</strain>
    </source>
</reference>
<dbReference type="Pfam" id="PF00710">
    <property type="entry name" value="Asparaginase"/>
    <property type="match status" value="1"/>
</dbReference>
<keyword evidence="5" id="KW-0645">Protease</keyword>
<evidence type="ECO:0000256" key="2">
    <source>
        <dbReference type="PIRSR" id="PIRSR001220-2"/>
    </source>
</evidence>
<dbReference type="InterPro" id="IPR006034">
    <property type="entry name" value="Asparaginase/glutaminase-like"/>
</dbReference>
<keyword evidence="6" id="KW-1185">Reference proteome</keyword>
<evidence type="ECO:0000259" key="4">
    <source>
        <dbReference type="Pfam" id="PF17763"/>
    </source>
</evidence>
<sequence>MTELLLIHSGGTIGMVPGPEGLTPKAGLLESHVAARLPEGVTLRTHAFDPLLDSAEVGPRQWNLFLDLIEAHPDMPVILTHGTDTMAFTGAALTQALVGTGRRVVLCGAMHPLDQGGDAEGNLDLALQAVLAGGVGVDLAFAGRLLPAAGLVKHDSHAEDSFRSQPQAPAGVPAHRRFDGRRLAVLTLTPGLPAAALRAALAELDGAVLRVFGAGTVMSDAALLQVLADAAAAGKRLRAVSQCEAGGLEPGAYAAGAALWAAGVENGGTDTPEAALIRLWLA</sequence>
<reference evidence="5" key="2">
    <citation type="submission" date="2020-09" db="EMBL/GenBank/DDBJ databases">
        <authorList>
            <person name="Sun Q."/>
            <person name="Kim S."/>
        </authorList>
    </citation>
    <scope>NUCLEOTIDE SEQUENCE</scope>
    <source>
        <strain evidence="5">KCTC 23714</strain>
    </source>
</reference>
<dbReference type="Pfam" id="PF17763">
    <property type="entry name" value="Asparaginase_C"/>
    <property type="match status" value="1"/>
</dbReference>
<accession>A0A918MGS4</accession>
<feature type="domain" description="L-asparaginase N-terminal" evidence="3">
    <location>
        <begin position="4"/>
        <end position="171"/>
    </location>
</feature>
<dbReference type="InterPro" id="IPR037152">
    <property type="entry name" value="L-asparaginase_N_sf"/>
</dbReference>
<evidence type="ECO:0000256" key="1">
    <source>
        <dbReference type="PIRSR" id="PIRSR001220-1"/>
    </source>
</evidence>
<dbReference type="InterPro" id="IPR027473">
    <property type="entry name" value="L-asparaginase_C"/>
</dbReference>
<comment type="caution">
    <text evidence="5">The sequence shown here is derived from an EMBL/GenBank/DDBJ whole genome shotgun (WGS) entry which is preliminary data.</text>
</comment>
<feature type="binding site" evidence="2">
    <location>
        <position position="54"/>
    </location>
    <ligand>
        <name>substrate</name>
    </ligand>
</feature>
<feature type="active site" description="O-isoaspartyl threonine intermediate" evidence="1">
    <location>
        <position position="12"/>
    </location>
</feature>
<dbReference type="InterPro" id="IPR027474">
    <property type="entry name" value="L-asparaginase_N"/>
</dbReference>
<dbReference type="SUPFAM" id="SSF53774">
    <property type="entry name" value="Glutaminase/Asparaginase"/>
    <property type="match status" value="1"/>
</dbReference>